<dbReference type="AlphaFoldDB" id="A0A382TX56"/>
<accession>A0A382TX56</accession>
<reference evidence="1" key="1">
    <citation type="submission" date="2018-05" db="EMBL/GenBank/DDBJ databases">
        <authorList>
            <person name="Lanie J.A."/>
            <person name="Ng W.-L."/>
            <person name="Kazmierczak K.M."/>
            <person name="Andrzejewski T.M."/>
            <person name="Davidsen T.M."/>
            <person name="Wayne K.J."/>
            <person name="Tettelin H."/>
            <person name="Glass J.I."/>
            <person name="Rusch D."/>
            <person name="Podicherti R."/>
            <person name="Tsui H.-C.T."/>
            <person name="Winkler M.E."/>
        </authorList>
    </citation>
    <scope>NUCLEOTIDE SEQUENCE</scope>
</reference>
<gene>
    <name evidence="1" type="ORF">METZ01_LOCUS379490</name>
</gene>
<name>A0A382TX56_9ZZZZ</name>
<proteinExistence type="predicted"/>
<feature type="non-terminal residue" evidence="1">
    <location>
        <position position="1"/>
    </location>
</feature>
<evidence type="ECO:0000313" key="1">
    <source>
        <dbReference type="EMBL" id="SVD26636.1"/>
    </source>
</evidence>
<protein>
    <submittedName>
        <fullName evidence="1">Uncharacterized protein</fullName>
    </submittedName>
</protein>
<dbReference type="EMBL" id="UINC01139841">
    <property type="protein sequence ID" value="SVD26636.1"/>
    <property type="molecule type" value="Genomic_DNA"/>
</dbReference>
<dbReference type="Gene3D" id="1.10.30.50">
    <property type="match status" value="1"/>
</dbReference>
<sequence length="258" mass="30004">KYNSNEIALDELVQTTKKIGFNNVIDAFHEVNGSPIPQSFYIDERKENGGIRITDNFFQLNELQESENFLNEVEARWRLVETAWQLGLSVNLLEVKYDKEKEVFYIDASNRRIDVTSSRNALNGYQKSKCFFCYDYVSVLKYSSYLGHVDHFFPHTLKDKPFDGYVDGIWNLALSCRACNNGPNGKFAKLPIVKLLERLNKRNEYFCSSHHPLRETIMQQTGSTKEQRRATLQKLFNQAKDILIHTWQPEEIKGVATF</sequence>
<organism evidence="1">
    <name type="scientific">marine metagenome</name>
    <dbReference type="NCBI Taxonomy" id="408172"/>
    <lineage>
        <taxon>unclassified sequences</taxon>
        <taxon>metagenomes</taxon>
        <taxon>ecological metagenomes</taxon>
    </lineage>
</organism>